<comment type="caution">
    <text evidence="1">The sequence shown here is derived from an EMBL/GenBank/DDBJ whole genome shotgun (WGS) entry which is preliminary data.</text>
</comment>
<protein>
    <submittedName>
        <fullName evidence="1">Uncharacterized protein</fullName>
    </submittedName>
</protein>
<evidence type="ECO:0000313" key="1">
    <source>
        <dbReference type="EMBL" id="MCP2732195.1"/>
    </source>
</evidence>
<reference evidence="1" key="1">
    <citation type="submission" date="2022-06" db="EMBL/GenBank/DDBJ databases">
        <title>New cyanobacteria of genus Symplocastrum in benthos of Lake Baikal.</title>
        <authorList>
            <person name="Sorokovikova E."/>
            <person name="Tikhonova I."/>
            <person name="Krasnopeev A."/>
            <person name="Evseev P."/>
            <person name="Gladkikh A."/>
            <person name="Belykh O."/>
        </authorList>
    </citation>
    <scope>NUCLEOTIDE SEQUENCE</scope>
    <source>
        <strain evidence="1">BBK-W-15</strain>
    </source>
</reference>
<proteinExistence type="predicted"/>
<evidence type="ECO:0000313" key="2">
    <source>
        <dbReference type="Proteomes" id="UP001204953"/>
    </source>
</evidence>
<sequence length="57" mass="6471">MQITIDLPKDLEQQLTLILETDDTPKAEILVSLHRALEDAQAGRVFPIEELWDVIDA</sequence>
<name>A0AAE3KQ58_9CYAN</name>
<organism evidence="1 2">
    <name type="scientific">Limnofasciculus baicalensis BBK-W-15</name>
    <dbReference type="NCBI Taxonomy" id="2699891"/>
    <lineage>
        <taxon>Bacteria</taxon>
        <taxon>Bacillati</taxon>
        <taxon>Cyanobacteriota</taxon>
        <taxon>Cyanophyceae</taxon>
        <taxon>Coleofasciculales</taxon>
        <taxon>Coleofasciculaceae</taxon>
        <taxon>Limnofasciculus</taxon>
        <taxon>Limnofasciculus baicalensis</taxon>
    </lineage>
</organism>
<gene>
    <name evidence="1" type="ORF">NJ959_27570</name>
</gene>
<dbReference type="RefSeq" id="WP_254014919.1">
    <property type="nucleotide sequence ID" value="NZ_JAMZMM010000506.1"/>
</dbReference>
<dbReference type="Proteomes" id="UP001204953">
    <property type="component" value="Unassembled WGS sequence"/>
</dbReference>
<accession>A0AAE3KQ58</accession>
<dbReference type="EMBL" id="JAMZMM010000506">
    <property type="protein sequence ID" value="MCP2732195.1"/>
    <property type="molecule type" value="Genomic_DNA"/>
</dbReference>
<dbReference type="AlphaFoldDB" id="A0AAE3KQ58"/>
<keyword evidence="2" id="KW-1185">Reference proteome</keyword>